<dbReference type="PANTHER" id="PTHR10648:SF4">
    <property type="entry name" value="PROTEIN PHOSPHATASE 2 (FORMERLY 2A), REGULATORY SUBUNIT A, BETA ISOFORM-RELATED"/>
    <property type="match status" value="1"/>
</dbReference>
<sequence>MQTEDQGNDLYPIAVLIDELKHDEITYRLNALNRLSTIALALGPERTRDELIPFLDESIDDEDEVLSALAGQLGNFVDFVGGPEYAHVLLSPLENLAATEETLVREKSVEALNNVCKYLSQEQLEQYFVPLVQRLSTAEWFTSRASSAGLYCAAYSQSQNPAVKVSLRQSFSHLCHDEAPMVRRPAATNCANFILLISKQEAIDEFIPLFNSLSNDDQDSVRLLSFDILISLAKVLEDDSDIRHYLIQPLRSFVPDSSWRTRYMVAANFVKLAKVVGPDIIKDELIQPFILLMKDSEQEVRRAIATQIPGICELLDRQTVLDDIIPVLQDLINDPAQHVRAALGMNIGALAPQLGKEKTIECLLPMFLELLKDENPEVRLNIISKLEVVNKVVGIELLSQSLLPAIVTLAEDKQWRVRLAIIEYIPLLARQLGVEFFNEKMGNLCMAWLEDHVYSIREAAIKNLRQLTEVFGLQWATKTIIPKFLAMRGHPNYLYRMTTIFAISELAPVLNATVIETQILPILQHLAKDAIPNIRFNVAKSLKVLSPVLKSDGKGDVYQQEILPILEHLTKDGDEDVQFFANQALEETAD</sequence>
<feature type="repeat" description="HEAT" evidence="3">
    <location>
        <begin position="285"/>
        <end position="323"/>
    </location>
</feature>
<name>A0AAE9WC28_9SCHI</name>
<reference evidence="6 7" key="1">
    <citation type="journal article" date="2023" name="G3 (Bethesda)">
        <title>A high-quality reference genome for the fission yeast Schizosaccharomyces osmophilus.</title>
        <authorList>
            <person name="Jia G.S."/>
            <person name="Zhang W.C."/>
            <person name="Liang Y."/>
            <person name="Liu X.H."/>
            <person name="Rhind N."/>
            <person name="Pidoux A."/>
            <person name="Brysch-Herzberg M."/>
            <person name="Du L.L."/>
        </authorList>
    </citation>
    <scope>NUCLEOTIDE SEQUENCE [LARGE SCALE GENOMIC DNA]</scope>
    <source>
        <strain evidence="6 7">CBS 15793</strain>
    </source>
</reference>
<keyword evidence="7" id="KW-1185">Reference proteome</keyword>
<dbReference type="AlphaFoldDB" id="A0AAE9WC28"/>
<evidence type="ECO:0000313" key="6">
    <source>
        <dbReference type="EMBL" id="WBW72864.1"/>
    </source>
</evidence>
<feature type="repeat" description="HEAT" evidence="3">
    <location>
        <begin position="402"/>
        <end position="440"/>
    </location>
</feature>
<organism evidence="6 7">
    <name type="scientific">Schizosaccharomyces osmophilus</name>
    <dbReference type="NCBI Taxonomy" id="2545709"/>
    <lineage>
        <taxon>Eukaryota</taxon>
        <taxon>Fungi</taxon>
        <taxon>Dikarya</taxon>
        <taxon>Ascomycota</taxon>
        <taxon>Taphrinomycotina</taxon>
        <taxon>Schizosaccharomycetes</taxon>
        <taxon>Schizosaccharomycetales</taxon>
        <taxon>Schizosaccharomycetaceae</taxon>
        <taxon>Schizosaccharomyces</taxon>
    </lineage>
</organism>
<dbReference type="InterPro" id="IPR055231">
    <property type="entry name" value="2AA_helical"/>
</dbReference>
<dbReference type="Proteomes" id="UP001212411">
    <property type="component" value="Chromosome 1"/>
</dbReference>
<dbReference type="GO" id="GO:0005829">
    <property type="term" value="C:cytosol"/>
    <property type="evidence" value="ECO:0007669"/>
    <property type="project" value="TreeGrafter"/>
</dbReference>
<dbReference type="PANTHER" id="PTHR10648">
    <property type="entry name" value="SERINE/THREONINE-PROTEIN PHOSPHATASE PP2A 65 KDA REGULATORY SUBUNIT"/>
    <property type="match status" value="1"/>
</dbReference>
<gene>
    <name evidence="6" type="primary">paa1</name>
    <name evidence="6" type="ORF">SOMG_02395</name>
</gene>
<feature type="repeat" description="HEAT" evidence="3">
    <location>
        <begin position="246"/>
        <end position="284"/>
    </location>
</feature>
<dbReference type="Pfam" id="PF22956">
    <property type="entry name" value="VPS15-like_hel"/>
    <property type="match status" value="1"/>
</dbReference>
<dbReference type="GO" id="GO:0005634">
    <property type="term" value="C:nucleus"/>
    <property type="evidence" value="ECO:0007669"/>
    <property type="project" value="TreeGrafter"/>
</dbReference>
<keyword evidence="1" id="KW-0677">Repeat</keyword>
<dbReference type="InterPro" id="IPR051023">
    <property type="entry name" value="PP2A_Regulatory_Subunit_A"/>
</dbReference>
<feature type="repeat" description="HEAT" evidence="3">
    <location>
        <begin position="519"/>
        <end position="552"/>
    </location>
</feature>
<dbReference type="InterPro" id="IPR021133">
    <property type="entry name" value="HEAT_type_2"/>
</dbReference>
<dbReference type="Gene3D" id="1.25.10.10">
    <property type="entry name" value="Leucine-rich Repeat Variant"/>
    <property type="match status" value="1"/>
</dbReference>
<evidence type="ECO:0000256" key="3">
    <source>
        <dbReference type="PROSITE-ProRule" id="PRU00103"/>
    </source>
</evidence>
<feature type="domain" description="Phosphatase 2A Regulatory Subunit A helical" evidence="5">
    <location>
        <begin position="366"/>
        <end position="532"/>
    </location>
</feature>
<dbReference type="PROSITE" id="PS50077">
    <property type="entry name" value="HEAT_REPEAT"/>
    <property type="match status" value="9"/>
</dbReference>
<feature type="repeat" description="HEAT" evidence="3">
    <location>
        <begin position="89"/>
        <end position="127"/>
    </location>
</feature>
<protein>
    <submittedName>
        <fullName evidence="6">Serine/threonine protein phosphatase PP2A scaffold subunit Paa1</fullName>
    </submittedName>
</protein>
<proteinExistence type="inferred from homology"/>
<feature type="repeat" description="HEAT" evidence="3">
    <location>
        <begin position="206"/>
        <end position="244"/>
    </location>
</feature>
<dbReference type="RefSeq" id="XP_056037107.1">
    <property type="nucleotide sequence ID" value="XM_056181187.1"/>
</dbReference>
<evidence type="ECO:0000256" key="2">
    <source>
        <dbReference type="ARBA" id="ARBA00038332"/>
    </source>
</evidence>
<dbReference type="InterPro" id="IPR054573">
    <property type="entry name" value="PP2A/SF3B1-like_HEAT"/>
</dbReference>
<evidence type="ECO:0000313" key="7">
    <source>
        <dbReference type="Proteomes" id="UP001212411"/>
    </source>
</evidence>
<evidence type="ECO:0000256" key="1">
    <source>
        <dbReference type="ARBA" id="ARBA00022737"/>
    </source>
</evidence>
<dbReference type="Pfam" id="PF22646">
    <property type="entry name" value="PPP2R1A-like_HEAT"/>
    <property type="match status" value="1"/>
</dbReference>
<dbReference type="InterPro" id="IPR016024">
    <property type="entry name" value="ARM-type_fold"/>
</dbReference>
<dbReference type="GO" id="GO:0000159">
    <property type="term" value="C:protein phosphatase type 2A complex"/>
    <property type="evidence" value="ECO:0007669"/>
    <property type="project" value="UniProtKB-ARBA"/>
</dbReference>
<accession>A0AAE9WC28</accession>
<dbReference type="EMBL" id="CP115611">
    <property type="protein sequence ID" value="WBW72864.1"/>
    <property type="molecule type" value="Genomic_DNA"/>
</dbReference>
<comment type="similarity">
    <text evidence="2">Belongs to the phosphatase 2A regulatory subunit A family.</text>
</comment>
<feature type="repeat" description="HEAT" evidence="3">
    <location>
        <begin position="363"/>
        <end position="401"/>
    </location>
</feature>
<dbReference type="GeneID" id="80875876"/>
<dbReference type="FunFam" id="1.25.10.10:FF:000062">
    <property type="entry name" value="Serine/threonine-protein phosphatase 2A regulatory subunit A alpha isoform"/>
    <property type="match status" value="1"/>
</dbReference>
<dbReference type="GO" id="GO:0019888">
    <property type="term" value="F:protein phosphatase regulator activity"/>
    <property type="evidence" value="ECO:0007669"/>
    <property type="project" value="TreeGrafter"/>
</dbReference>
<evidence type="ECO:0000259" key="5">
    <source>
        <dbReference type="Pfam" id="PF22956"/>
    </source>
</evidence>
<dbReference type="InterPro" id="IPR011989">
    <property type="entry name" value="ARM-like"/>
</dbReference>
<dbReference type="SUPFAM" id="SSF48371">
    <property type="entry name" value="ARM repeat"/>
    <property type="match status" value="1"/>
</dbReference>
<dbReference type="KEGG" id="som:SOMG_02395"/>
<feature type="repeat" description="HEAT" evidence="3">
    <location>
        <begin position="324"/>
        <end position="361"/>
    </location>
</feature>
<feature type="repeat" description="HEAT" evidence="3">
    <location>
        <begin position="562"/>
        <end position="590"/>
    </location>
</feature>
<evidence type="ECO:0000259" key="4">
    <source>
        <dbReference type="Pfam" id="PF22646"/>
    </source>
</evidence>
<feature type="domain" description="Phosphatase PP2A regulatory subunit A/Splicing factor 3B subunit 1-like HEAT repeat" evidence="4">
    <location>
        <begin position="278"/>
        <end position="355"/>
    </location>
</feature>